<evidence type="ECO:0000256" key="1">
    <source>
        <dbReference type="SAM" id="Phobius"/>
    </source>
</evidence>
<sequence length="3596" mass="410146">MCFFIKALLFLLPFLNQAQRLKLQGSKPLYMNCIQIDERDNGFVGSQYFYDSLSQSGSSVNLDKITFTLWINVYQKYKLNGRQILFGFVDGNTNNPYINLMLFYTISSGSYTMTLVNERFSPEIIQLPLAQKNDLFIGSWCHIVLSIDQSTSNAFINLKFFSTYDNSLNQYQDVLVNQKLKYQFGVHSRITNEQLFKSSTDYKACVNIANFYYINGWTTMDSEIYLDYDLELKFFLKPYQLKGLNINDQFMNVALRSYSNPIFYSDSIGLLLFKNTQIVYTFMEDLGSLTMMFWIKPQNIVSLFQFISLTDDALQQTSIGFGVNFDYQLQFHQNYGKTPLGLLADNTWAHVTAGVLELSYNADFISTSQLKLLRVFIDNTEVALKKIYSVIAYKRIILGPIFTDDFGTEKIDIQDIKIYKGFGIQTGRGDCQLFVGAYCAFCVPDTHYCKEQDPNDDIKIYNCPAGQKETSNGCSPITIQNCLRQSGSQCAICADNYYLLNGSCNQITQLVSPYDCNDNNAIFCRRMIYKYNTKSGSQQSKLCLPEYGQQYSSSTCQKSQPNYCYQAQYYQKCYKCSSGGYLTESNTCQQPCTQFYRFQYNRVCLKKCPIKYNYIYNCNIGKSLPTYSCSNVTKCDNNQKDLGYVCLNYQENQGIYSTCQQFGNTFQNIQYQYCNSPCKYCFGGGSNQCLGCYNDQFFSPYDTRCVDDCNDLSLFKYNNRIKMVCEVECPTDLLTQDLECVKECKNGYAMYNNAICIPKTKITDNYLVNYNQNNSQKTKFVDCPQVCQTCTSQTYCTSCLNNYILTQNKCPITCYPLYLYIDEDDVSHCLASCDPTDLVYDNSNIDGYSIRQCFKLRCGSIQLGKKQQTYLHQSIPLTCVYPCDVKYYPQQNTYQCAKCDPICLYCQNSATFCTKCTADKFLQDNSCFSTCKSKYKNYVNNQCEGTCSSGYTINDKAPDVQACVKQCGDIFSMFRYILNTQCYQAPPSIGAFCVGFQCYNCYYQCKTCSGPNSNQCLSCYDKTFFLNNQCVLDCGTKFYDLQNWKCVDVCPSNVYTTSGYQFVNADYILVTSCSSTCLYNQFQYQGLCTDIQPEGTYYTQKTNYRLCDKCTAVCKTCFDSYSTTCTECNPGSYLYDTTCSTECPDDSPYKDTLNNLCVVTCTSYQENGYCVAGCSDNYYTYDAMKQCYELGCPEGTYNLTATLQCYACALGCATCTDGSSSSCITCIEGYFLLGTSTCTNVCNVSPDLIQDWINGKCAKQCPAGTYLQTLASGQLACKDTCPVFYYSNICVATCPAQTYADGNVCTPCAGPCSVCFGELVNQCTKCDSGYYLADTSCVDVCPNTKPYANLANSTCVSACPDYLYLAKKICFSPCPGFLAIYELNGKKECVDQCYSKSYLSSGHCLQCNSICKECYGPINGNCLQCEAPNYLYQQKCSTACPSQLYTDLTDRTCKESCPSTTVIQGQKCQTSCDATYLQYGQFCVTTCPAFTYKSNTKCLLCNSLCRSCSGPLISTCSSCIENYLLDGNTCTQTCPILYDYEAQKCVSTCGTKFELTDLKSCVTTCPTGYIKCNKKCLKTPPDGYYSDGVSCILCNSKCTKCTSSTVCQACTKNNFLTLSTCANFCTNKYLYMDSTTGTCVTKCPPQLYHQESYDKRSCVDDCVLGYKLNDQCVSSCPKGMFILNNFCTNCPQTCEECTSATNCTVCIKDHFLENGLCYLSCLVGKTDYKNNSCVSQCDPSLFEYQNQCVVSCPTNPVFYYHSNICMDACPDGTFQNKQECLDCDVSCLSCIGPSNNDCLVCKDTYYLHDQQCILTCPYLYNEVDRTCVLSCPPNLLLDGNKCVLICSQYMYANTCLSSCPPGAYDSNFICFDCSENCIECNTFGCLKCGNGTFLNDGSCSNFCPYYYNVINYQCEQQCPEGTYLYIDQCYATCPANTYTYLQTCLLECPLKTILLNSVCYQCPERCSVCKSQYECVTCDAPYYQYKGECVVACPTVLPYQNKIYYVCQSECSPDTYEKGYDCIKECDLIIYQNKCLTQCPYGYYGNAICKPCKLECKACNDFNVCTECSDNFYLELNQCETQCTKIKDLKQKKCVDSCSQLLYQNVCYETCPINTYQFTNTCLLKCLDGYFGSADFKCEKCPSQCITCSAFNQCNSCKIGYYLYQKQCLDSCPDKLLSNPLTSQCSQSCPDKTFIFQNSCLYECPTDYFNDTESYKCVSSCGKQQYLHKNSCYPCSFECDQCTAYGNQNCVVCATNYVLTEDGHCFGKCKAGYYQTTNSCEQCLHKCLTCQNATECLQCRGNNRNQLDCSCPKGYYDDPFYDNCQKCPCEECISESECLVCKNNLQVPNCSCNRRLNDDWCITCQIASVNIYYSDDLNQIIVYFGYLISVNLINPFQPSSCSFWFNDPEIFGEDAQCYLSWDRYAVHIILEPYASVNVGDQLSFQQSFYRDVNQGLCDGIYIDTFIDSTVKGPSAQSKPYVLFDVPSVVSTCKTIEIKQVLLDGTAKKIQQVLSWTLKEMDNDNYYLQMDAFLADQKNEFTIPIGALASNVTYTITAKYINFLKRVNFTTFTFTTLPDLVPYVFLQYNPLMARVYVFDCQVTYSDMKNEFNLVIQVSDSDNKTYISIQQAINPIYDVPLNESLLPKETTLLFTASTGSSVIHEKIYLKSKKIDIQFLQKNRFIGLDNQINARAFDRNIQDEVLSTLNIQYQWQCNNLFNLQPCKTEENKIMEFPSRRIADILADSQNTTFVFFVKASKDNRWTVKEQLIVVTDFEIEEEFVLNQDVPKNSVNLNDEITVLIRNNQKYAFIMQEFKILASIKTPSQTLKFRLSGLTANYNSPVYIYLVPGIESISFQLNRPPSEVSFNVDPLVGETLDYFNYSIQNLQPENTVSIYYYFDKLMLQSDVNIQSINNGFPLVISSQELTGSFQLPNGIIDNAISVLCQIESAKGSKSYLVKEIQVNRKNYQISKLYESLNNQTNFSNLQSIHTMTKLMEVEKQQVCLKQCSGVGTCVDNKCKCPPEYYFDDCSGTKEEYKNFNSLISNSLQELIKNPITNDDEFRLFSQSLLYLSTLKDLNNTLTNLDCQQILEQYIQNLNTRLEKINQYSINLQYQSTASLNYSQIDIRSLENQNDLSTALKSTVFMWAKTLFTQDSAVYQLQSRLKSFLSAIIELSLFGIEPNESIDYSFDTAFLKMQRINNISNITKGRLLVESTEDNSSNSEYYDVVQAIYIRNYFAFDGYYPYPFQLYPLYDYQIRQENRKQNIQLSSYISYKFKVLNDTTNLVCLMRNSQSYEWSNENCTLYETNTSYFCNCTNLAPTTICNDYDYLFQNSPKFQLKIPNLLYIIYFVQLFILGIFFIRARSSQYEKSVDNNKFGQVLKLAKNNKIGVFGSKIVPIDDEKQAVRDEPKQQQASQQQTDKDKFSFNNFWKYHFLTSMIYKKLFYFSSFQRSILILLRWNQAIIVGEVLSYYGFNYDISMWIILSSIIFSRIFEYIFKTQVKYFFYMKQVIVLILTKLFLFLIMLGTFLFGIFVYLMIYNQTNLIISYTFAILIDFLFLDIILFSANKFFGQEKKKLIRKKLREFQFIAKAQSIN</sequence>
<feature type="domain" description="TNFR-Cys" evidence="3">
    <location>
        <begin position="2269"/>
        <end position="2309"/>
    </location>
</feature>
<feature type="transmembrane region" description="Helical" evidence="1">
    <location>
        <begin position="3519"/>
        <end position="3540"/>
    </location>
</feature>
<keyword evidence="5" id="KW-1185">Reference proteome</keyword>
<organism evidence="4 5">
    <name type="scientific">Paramecium octaurelia</name>
    <dbReference type="NCBI Taxonomy" id="43137"/>
    <lineage>
        <taxon>Eukaryota</taxon>
        <taxon>Sar</taxon>
        <taxon>Alveolata</taxon>
        <taxon>Ciliophora</taxon>
        <taxon>Intramacronucleata</taxon>
        <taxon>Oligohymenophorea</taxon>
        <taxon>Peniculida</taxon>
        <taxon>Parameciidae</taxon>
        <taxon>Paramecium</taxon>
    </lineage>
</organism>
<dbReference type="OMA" id="CPILYDY"/>
<evidence type="ECO:0000313" key="4">
    <source>
        <dbReference type="EMBL" id="CAD8133925.1"/>
    </source>
</evidence>
<feature type="transmembrane region" description="Helical" evidence="1">
    <location>
        <begin position="3479"/>
        <end position="3498"/>
    </location>
</feature>
<accession>A0A8S1S311</accession>
<evidence type="ECO:0000259" key="3">
    <source>
        <dbReference type="PROSITE" id="PS00652"/>
    </source>
</evidence>
<reference evidence="4" key="1">
    <citation type="submission" date="2021-01" db="EMBL/GenBank/DDBJ databases">
        <authorList>
            <consortium name="Genoscope - CEA"/>
            <person name="William W."/>
        </authorList>
    </citation>
    <scope>NUCLEOTIDE SEQUENCE</scope>
</reference>
<feature type="transmembrane region" description="Helical" evidence="1">
    <location>
        <begin position="3453"/>
        <end position="3473"/>
    </location>
</feature>
<feature type="signal peptide" evidence="2">
    <location>
        <begin position="1"/>
        <end position="18"/>
    </location>
</feature>
<evidence type="ECO:0000313" key="5">
    <source>
        <dbReference type="Proteomes" id="UP000683925"/>
    </source>
</evidence>
<dbReference type="SMART" id="SM00261">
    <property type="entry name" value="FU"/>
    <property type="match status" value="21"/>
</dbReference>
<dbReference type="PANTHER" id="PTHR15332">
    <property type="entry name" value="PROPROTEIN CONVERTASE SUBTILISIN_KEXIN TYPE 5-LIKE"/>
    <property type="match status" value="1"/>
</dbReference>
<dbReference type="CDD" id="cd00064">
    <property type="entry name" value="FU"/>
    <property type="match status" value="7"/>
</dbReference>
<protein>
    <recommendedName>
        <fullName evidence="3">TNFR-Cys domain-containing protein</fullName>
    </recommendedName>
</protein>
<dbReference type="OrthoDB" id="293715at2759"/>
<keyword evidence="2" id="KW-0732">Signal</keyword>
<dbReference type="SMART" id="SM00181">
    <property type="entry name" value="EGF"/>
    <property type="match status" value="16"/>
</dbReference>
<comment type="caution">
    <text evidence="4">The sequence shown here is derived from an EMBL/GenBank/DDBJ whole genome shotgun (WGS) entry which is preliminary data.</text>
</comment>
<keyword evidence="1" id="KW-0812">Transmembrane</keyword>
<feature type="transmembrane region" description="Helical" evidence="1">
    <location>
        <begin position="3344"/>
        <end position="3361"/>
    </location>
</feature>
<dbReference type="Proteomes" id="UP000683925">
    <property type="component" value="Unassembled WGS sequence"/>
</dbReference>
<proteinExistence type="predicted"/>
<dbReference type="InterPro" id="IPR000742">
    <property type="entry name" value="EGF"/>
</dbReference>
<feature type="transmembrane region" description="Helical" evidence="1">
    <location>
        <begin position="3546"/>
        <end position="3571"/>
    </location>
</feature>
<keyword evidence="1" id="KW-1133">Transmembrane helix</keyword>
<gene>
    <name evidence="4" type="ORF">POCTA_138.1.T0050170</name>
</gene>
<feature type="chain" id="PRO_5035813856" description="TNFR-Cys domain-containing protein" evidence="2">
    <location>
        <begin position="19"/>
        <end position="3596"/>
    </location>
</feature>
<evidence type="ECO:0000256" key="2">
    <source>
        <dbReference type="SAM" id="SignalP"/>
    </source>
</evidence>
<keyword evidence="1" id="KW-0472">Membrane</keyword>
<dbReference type="SMART" id="SM01411">
    <property type="entry name" value="Ephrin_rec_like"/>
    <property type="match status" value="6"/>
</dbReference>
<dbReference type="EMBL" id="CAJJDP010000004">
    <property type="protein sequence ID" value="CAD8133925.1"/>
    <property type="molecule type" value="Genomic_DNA"/>
</dbReference>
<dbReference type="PANTHER" id="PTHR15332:SF175">
    <property type="entry name" value="PROPROTEIN CONVERTASE SUBTILISIN_KEXIN TYPE 5-LIKE"/>
    <property type="match status" value="1"/>
</dbReference>
<dbReference type="PROSITE" id="PS00652">
    <property type="entry name" value="TNFR_NGFR_1"/>
    <property type="match status" value="1"/>
</dbReference>
<name>A0A8S1S311_PAROT</name>
<dbReference type="InterPro" id="IPR006212">
    <property type="entry name" value="Furin_repeat"/>
</dbReference>
<dbReference type="InterPro" id="IPR001368">
    <property type="entry name" value="TNFR/NGFR_Cys_rich_reg"/>
</dbReference>